<organism evidence="1 2">
    <name type="scientific">Nepenthes gracilis</name>
    <name type="common">Slender pitcher plant</name>
    <dbReference type="NCBI Taxonomy" id="150966"/>
    <lineage>
        <taxon>Eukaryota</taxon>
        <taxon>Viridiplantae</taxon>
        <taxon>Streptophyta</taxon>
        <taxon>Embryophyta</taxon>
        <taxon>Tracheophyta</taxon>
        <taxon>Spermatophyta</taxon>
        <taxon>Magnoliopsida</taxon>
        <taxon>eudicotyledons</taxon>
        <taxon>Gunneridae</taxon>
        <taxon>Pentapetalae</taxon>
        <taxon>Caryophyllales</taxon>
        <taxon>Nepenthaceae</taxon>
        <taxon>Nepenthes</taxon>
    </lineage>
</organism>
<dbReference type="Proteomes" id="UP001279734">
    <property type="component" value="Unassembled WGS sequence"/>
</dbReference>
<evidence type="ECO:0000313" key="2">
    <source>
        <dbReference type="Proteomes" id="UP001279734"/>
    </source>
</evidence>
<dbReference type="AlphaFoldDB" id="A0AAD3SUK4"/>
<proteinExistence type="predicted"/>
<reference evidence="1" key="1">
    <citation type="submission" date="2023-05" db="EMBL/GenBank/DDBJ databases">
        <title>Nepenthes gracilis genome sequencing.</title>
        <authorList>
            <person name="Fukushima K."/>
        </authorList>
    </citation>
    <scope>NUCLEOTIDE SEQUENCE</scope>
    <source>
        <strain evidence="1">SING2019-196</strain>
    </source>
</reference>
<accession>A0AAD3SUK4</accession>
<sequence>MVGTLGVLSILPPPLPPPSQPIGHHPSPPSLSPLVGLLFASSQSPPFSLPTLPSVPSFDHFSPLLRDGMVHVPAPDTSFLKASSGSVPRPPEAFSAYLVCEDTGR</sequence>
<gene>
    <name evidence="1" type="ORF">Nepgr_018840</name>
</gene>
<evidence type="ECO:0000313" key="1">
    <source>
        <dbReference type="EMBL" id="GMH16999.1"/>
    </source>
</evidence>
<comment type="caution">
    <text evidence="1">The sequence shown here is derived from an EMBL/GenBank/DDBJ whole genome shotgun (WGS) entry which is preliminary data.</text>
</comment>
<name>A0AAD3SUK4_NEPGR</name>
<protein>
    <submittedName>
        <fullName evidence="1">Uncharacterized protein</fullName>
    </submittedName>
</protein>
<dbReference type="EMBL" id="BSYO01000017">
    <property type="protein sequence ID" value="GMH16999.1"/>
    <property type="molecule type" value="Genomic_DNA"/>
</dbReference>
<keyword evidence="2" id="KW-1185">Reference proteome</keyword>